<feature type="domain" description="PRC-barrel" evidence="3">
    <location>
        <begin position="163"/>
        <end position="220"/>
    </location>
</feature>
<feature type="compositionally biased region" description="Low complexity" evidence="1">
    <location>
        <begin position="96"/>
        <end position="117"/>
    </location>
</feature>
<sequence length="281" mass="28632">MTNFMQHASRLAMIAVLGAAPLAATAQDATKPASDEATAEAPQTDEATQSSEATASDDAVEADTETDTAEAPEGEAELEADTAEAPEADADKEADTAGAPDTDAATDSAEAPATTEPMTEDTAEAPATEPLGDTVAPADTTAEAPSEEPAKPVEGQITMQSENTILADDLIGSNVYSDAGEKIGDVDDLIVNLDGTVEGVVIGVGGFLGMGEKWVAVKMDSLSTMTDESGTLRLVSSATKTDLEAAEAFKTAQDMEAEQQALENAAPQDPNAVTTEPAPVN</sequence>
<evidence type="ECO:0000256" key="1">
    <source>
        <dbReference type="SAM" id="MobiDB-lite"/>
    </source>
</evidence>
<dbReference type="PANTHER" id="PTHR36505:SF1">
    <property type="entry name" value="BLR1072 PROTEIN"/>
    <property type="match status" value="1"/>
</dbReference>
<dbReference type="RefSeq" id="WP_132444482.1">
    <property type="nucleotide sequence ID" value="NZ_JBHSWA010000001.1"/>
</dbReference>
<dbReference type="SUPFAM" id="SSF50346">
    <property type="entry name" value="PRC-barrel domain"/>
    <property type="match status" value="1"/>
</dbReference>
<gene>
    <name evidence="4" type="ORF">ACFQAU_13585</name>
</gene>
<feature type="compositionally biased region" description="Acidic residues" evidence="1">
    <location>
        <begin position="58"/>
        <end position="88"/>
    </location>
</feature>
<evidence type="ECO:0000313" key="5">
    <source>
        <dbReference type="Proteomes" id="UP001596403"/>
    </source>
</evidence>
<keyword evidence="2" id="KW-0732">Signal</keyword>
<dbReference type="InterPro" id="IPR027275">
    <property type="entry name" value="PRC-brl_dom"/>
</dbReference>
<dbReference type="Pfam" id="PF05239">
    <property type="entry name" value="PRC"/>
    <property type="match status" value="1"/>
</dbReference>
<comment type="caution">
    <text evidence="4">The sequence shown here is derived from an EMBL/GenBank/DDBJ whole genome shotgun (WGS) entry which is preliminary data.</text>
</comment>
<evidence type="ECO:0000313" key="4">
    <source>
        <dbReference type="EMBL" id="MFC6642575.1"/>
    </source>
</evidence>
<keyword evidence="5" id="KW-1185">Reference proteome</keyword>
<dbReference type="Gene3D" id="2.30.30.240">
    <property type="entry name" value="PRC-barrel domain"/>
    <property type="match status" value="1"/>
</dbReference>
<feature type="region of interest" description="Disordered" evidence="1">
    <location>
        <begin position="25"/>
        <end position="156"/>
    </location>
</feature>
<organism evidence="4 5">
    <name type="scientific">Sulfitobacter profundi</name>
    <dbReference type="NCBI Taxonomy" id="2679961"/>
    <lineage>
        <taxon>Bacteria</taxon>
        <taxon>Pseudomonadati</taxon>
        <taxon>Pseudomonadota</taxon>
        <taxon>Alphaproteobacteria</taxon>
        <taxon>Rhodobacterales</taxon>
        <taxon>Roseobacteraceae</taxon>
        <taxon>Sulfitobacter</taxon>
    </lineage>
</organism>
<dbReference type="Proteomes" id="UP001596403">
    <property type="component" value="Unassembled WGS sequence"/>
</dbReference>
<reference evidence="5" key="1">
    <citation type="journal article" date="2019" name="Int. J. Syst. Evol. Microbiol.">
        <title>The Global Catalogue of Microorganisms (GCM) 10K type strain sequencing project: providing services to taxonomists for standard genome sequencing and annotation.</title>
        <authorList>
            <consortium name="The Broad Institute Genomics Platform"/>
            <consortium name="The Broad Institute Genome Sequencing Center for Infectious Disease"/>
            <person name="Wu L."/>
            <person name="Ma J."/>
        </authorList>
    </citation>
    <scope>NUCLEOTIDE SEQUENCE [LARGE SCALE GENOMIC DNA]</scope>
    <source>
        <strain evidence="5">NBRC 111368</strain>
    </source>
</reference>
<dbReference type="InterPro" id="IPR011033">
    <property type="entry name" value="PRC_barrel-like_sf"/>
</dbReference>
<evidence type="ECO:0000256" key="2">
    <source>
        <dbReference type="SAM" id="SignalP"/>
    </source>
</evidence>
<feature type="region of interest" description="Disordered" evidence="1">
    <location>
        <begin position="253"/>
        <end position="281"/>
    </location>
</feature>
<feature type="chain" id="PRO_5045142684" evidence="2">
    <location>
        <begin position="27"/>
        <end position="281"/>
    </location>
</feature>
<evidence type="ECO:0000259" key="3">
    <source>
        <dbReference type="Pfam" id="PF05239"/>
    </source>
</evidence>
<name>A0ABW1Z2P8_9RHOB</name>
<proteinExistence type="predicted"/>
<feature type="signal peptide" evidence="2">
    <location>
        <begin position="1"/>
        <end position="26"/>
    </location>
</feature>
<dbReference type="EMBL" id="JBHSWA010000001">
    <property type="protein sequence ID" value="MFC6642575.1"/>
    <property type="molecule type" value="Genomic_DNA"/>
</dbReference>
<dbReference type="PANTHER" id="PTHR36505">
    <property type="entry name" value="BLR1072 PROTEIN"/>
    <property type="match status" value="1"/>
</dbReference>
<accession>A0ABW1Z2P8</accession>
<protein>
    <submittedName>
        <fullName evidence="4">PRC-barrel domain-containing protein</fullName>
    </submittedName>
</protein>